<dbReference type="Gene3D" id="2.130.10.10">
    <property type="entry name" value="YVTN repeat-like/Quinoprotein amine dehydrogenase"/>
    <property type="match status" value="1"/>
</dbReference>
<dbReference type="EMBL" id="JACGWJ010000009">
    <property type="protein sequence ID" value="KAL0398073.1"/>
    <property type="molecule type" value="Genomic_DNA"/>
</dbReference>
<keyword evidence="2" id="KW-0677">Repeat</keyword>
<evidence type="ECO:0000313" key="4">
    <source>
        <dbReference type="EMBL" id="KAL0398073.1"/>
    </source>
</evidence>
<evidence type="ECO:0000256" key="3">
    <source>
        <dbReference type="PROSITE-ProRule" id="PRU00221"/>
    </source>
</evidence>
<protein>
    <submittedName>
        <fullName evidence="4">DDB1- and CUL4-associated factor 4</fullName>
    </submittedName>
</protein>
<dbReference type="SUPFAM" id="SSF50978">
    <property type="entry name" value="WD40 repeat-like"/>
    <property type="match status" value="1"/>
</dbReference>
<dbReference type="PANTHER" id="PTHR44472:SF1">
    <property type="entry name" value="DDB1 AND CUL4 ASSOCIATED FACTOR 4"/>
    <property type="match status" value="1"/>
</dbReference>
<dbReference type="InterPro" id="IPR052254">
    <property type="entry name" value="CUL4-DDB1_E3_ligase_receptor"/>
</dbReference>
<dbReference type="PROSITE" id="PS50082">
    <property type="entry name" value="WD_REPEATS_2"/>
    <property type="match status" value="1"/>
</dbReference>
<proteinExistence type="predicted"/>
<dbReference type="Pfam" id="PF23761">
    <property type="entry name" value="Beta-prop_DCAF4"/>
    <property type="match status" value="1"/>
</dbReference>
<feature type="repeat" description="WD" evidence="3">
    <location>
        <begin position="496"/>
        <end position="517"/>
    </location>
</feature>
<evidence type="ECO:0000256" key="2">
    <source>
        <dbReference type="ARBA" id="ARBA00022737"/>
    </source>
</evidence>
<dbReference type="InterPro" id="IPR036322">
    <property type="entry name" value="WD40_repeat_dom_sf"/>
</dbReference>
<accession>A0AAW2T1Q1</accession>
<sequence length="571" mass="64155">MSDNLIISWYHKNCSGTSTRLIAKAAPTVGWHVCFSKHRICSNPCPPSLPPFDFALPSRNLYHKVNNNSSLFNLPGFYYDAEKNRYFPYKGPIPGSSLKPLSIPSPSHPKQADDLCQSIKIRKHKLLQARELFGDVISSHKRKLSFRAEYEKRHASQPSIWKYRGTKKMANIALEHVVADITSPHGLVERDILLSGGVNGLLCLFQVGKTRQEVDPMQSYKVDNVWPLNVHQTPRQKKLLRELGSSYGAMTYMTSDVSCIKVSRKSPPPANGAMSNYFLITTLGSDSAPGSVYLLDFSKPLDFDASVPIARDRFHEVAAFKQTLWTADCNPEGKHAAIGTNRGVVLLNMETRVSSWVLHSKSDVLAVQLDQSGTSILCGLRNGAIMSIDTRQRQIRRSGHSSSSVSMPSSICCLASLELWDWYFLASSMDGSIKLYDHRLTQRGPVQSYEGNVNSHTRIELGIDPSEKVVMSGEHDHDTHECLYDDLKTDTDNLQLSGGEDCYIRLWNIKSGELLFKDRFMNSIPSTVCWPRIGGLLELTKDGQDHRCYWEDHSLGAWLGSYEGVFYMDWL</sequence>
<reference evidence="4" key="1">
    <citation type="submission" date="2020-06" db="EMBL/GenBank/DDBJ databases">
        <authorList>
            <person name="Li T."/>
            <person name="Hu X."/>
            <person name="Zhang T."/>
            <person name="Song X."/>
            <person name="Zhang H."/>
            <person name="Dai N."/>
            <person name="Sheng W."/>
            <person name="Hou X."/>
            <person name="Wei L."/>
        </authorList>
    </citation>
    <scope>NUCLEOTIDE SEQUENCE</scope>
    <source>
        <strain evidence="4">G02</strain>
        <tissue evidence="4">Leaf</tissue>
    </source>
</reference>
<name>A0AAW2T1Q1_SESRA</name>
<organism evidence="4">
    <name type="scientific">Sesamum radiatum</name>
    <name type="common">Black benniseed</name>
    <dbReference type="NCBI Taxonomy" id="300843"/>
    <lineage>
        <taxon>Eukaryota</taxon>
        <taxon>Viridiplantae</taxon>
        <taxon>Streptophyta</taxon>
        <taxon>Embryophyta</taxon>
        <taxon>Tracheophyta</taxon>
        <taxon>Spermatophyta</taxon>
        <taxon>Magnoliopsida</taxon>
        <taxon>eudicotyledons</taxon>
        <taxon>Gunneridae</taxon>
        <taxon>Pentapetalae</taxon>
        <taxon>asterids</taxon>
        <taxon>lamiids</taxon>
        <taxon>Lamiales</taxon>
        <taxon>Pedaliaceae</taxon>
        <taxon>Sesamum</taxon>
    </lineage>
</organism>
<dbReference type="InterPro" id="IPR001680">
    <property type="entry name" value="WD40_rpt"/>
</dbReference>
<dbReference type="PANTHER" id="PTHR44472">
    <property type="entry name" value="DDB1- AND CUL4-ASSOCIATED FACTOR 4-RELATED"/>
    <property type="match status" value="1"/>
</dbReference>
<comment type="caution">
    <text evidence="4">The sequence shown here is derived from an EMBL/GenBank/DDBJ whole genome shotgun (WGS) entry which is preliminary data.</text>
</comment>
<dbReference type="AlphaFoldDB" id="A0AAW2T1Q1"/>
<reference evidence="4" key="2">
    <citation type="journal article" date="2024" name="Plant">
        <title>Genomic evolution and insights into agronomic trait innovations of Sesamum species.</title>
        <authorList>
            <person name="Miao H."/>
            <person name="Wang L."/>
            <person name="Qu L."/>
            <person name="Liu H."/>
            <person name="Sun Y."/>
            <person name="Le M."/>
            <person name="Wang Q."/>
            <person name="Wei S."/>
            <person name="Zheng Y."/>
            <person name="Lin W."/>
            <person name="Duan Y."/>
            <person name="Cao H."/>
            <person name="Xiong S."/>
            <person name="Wang X."/>
            <person name="Wei L."/>
            <person name="Li C."/>
            <person name="Ma Q."/>
            <person name="Ju M."/>
            <person name="Zhao R."/>
            <person name="Li G."/>
            <person name="Mu C."/>
            <person name="Tian Q."/>
            <person name="Mei H."/>
            <person name="Zhang T."/>
            <person name="Gao T."/>
            <person name="Zhang H."/>
        </authorList>
    </citation>
    <scope>NUCLEOTIDE SEQUENCE</scope>
    <source>
        <strain evidence="4">G02</strain>
    </source>
</reference>
<keyword evidence="1 3" id="KW-0853">WD repeat</keyword>
<dbReference type="InterPro" id="IPR015943">
    <property type="entry name" value="WD40/YVTN_repeat-like_dom_sf"/>
</dbReference>
<gene>
    <name evidence="4" type="ORF">Sradi_2150600</name>
</gene>
<evidence type="ECO:0000256" key="1">
    <source>
        <dbReference type="ARBA" id="ARBA00022574"/>
    </source>
</evidence>